<sequence length="274" mass="32735">MITSVRFNDIIVFFHKFKKRSNHRTNKIRENIIINILNNKIPKDWYSSPQWFKVALRLKEYIKPFEKEYGTFKKAIHISGRNNYDFNFIFELSSIKIEFKNGLNSITETPEILSVNSNTFLRGITYAEFFYDSYLSTTPLEVPCRNFYLKNIHKNKVDHPFFKNVQEIHNLKTISIHNYLENFIDFDYDSFKQKLTSQLEKKFMLWNGNNFILDSLLTNDLDIIPEKNLKKSKGGFYNTFVIKTTGTIEYHLLLRWKNKSLFPAWQISVKKHLI</sequence>
<dbReference type="AlphaFoldDB" id="A0A6C0I7W3"/>
<reference evidence="1" key="1">
    <citation type="journal article" date="2020" name="Nature">
        <title>Giant virus diversity and host interactions through global metagenomics.</title>
        <authorList>
            <person name="Schulz F."/>
            <person name="Roux S."/>
            <person name="Paez-Espino D."/>
            <person name="Jungbluth S."/>
            <person name="Walsh D.A."/>
            <person name="Denef V.J."/>
            <person name="McMahon K.D."/>
            <person name="Konstantinidis K.T."/>
            <person name="Eloe-Fadrosh E.A."/>
            <person name="Kyrpides N.C."/>
            <person name="Woyke T."/>
        </authorList>
    </citation>
    <scope>NUCLEOTIDE SEQUENCE</scope>
    <source>
        <strain evidence="1">GVMAG-M-3300023184-53</strain>
    </source>
</reference>
<name>A0A6C0I7W3_9ZZZZ</name>
<organism evidence="1">
    <name type="scientific">viral metagenome</name>
    <dbReference type="NCBI Taxonomy" id="1070528"/>
    <lineage>
        <taxon>unclassified sequences</taxon>
        <taxon>metagenomes</taxon>
        <taxon>organismal metagenomes</taxon>
    </lineage>
</organism>
<proteinExistence type="predicted"/>
<accession>A0A6C0I7W3</accession>
<dbReference type="EMBL" id="MN740136">
    <property type="protein sequence ID" value="QHT89081.1"/>
    <property type="molecule type" value="Genomic_DNA"/>
</dbReference>
<evidence type="ECO:0000313" key="1">
    <source>
        <dbReference type="EMBL" id="QHT89081.1"/>
    </source>
</evidence>
<protein>
    <submittedName>
        <fullName evidence="1">Uncharacterized protein</fullName>
    </submittedName>
</protein>